<dbReference type="InterPro" id="IPR024991">
    <property type="entry name" value="RING-H2_APC11"/>
</dbReference>
<keyword evidence="2" id="KW-0132">Cell division</keyword>
<dbReference type="GO" id="GO:0008270">
    <property type="term" value="F:zinc ion binding"/>
    <property type="evidence" value="ECO:0007669"/>
    <property type="project" value="UniProtKB-KW"/>
</dbReference>
<proteinExistence type="predicted"/>
<reference evidence="6" key="1">
    <citation type="journal article" date="2020" name="Stud. Mycol.">
        <title>101 Dothideomycetes genomes: a test case for predicting lifestyles and emergence of pathogens.</title>
        <authorList>
            <person name="Haridas S."/>
            <person name="Albert R."/>
            <person name="Binder M."/>
            <person name="Bloem J."/>
            <person name="Labutti K."/>
            <person name="Salamov A."/>
            <person name="Andreopoulos B."/>
            <person name="Baker S."/>
            <person name="Barry K."/>
            <person name="Bills G."/>
            <person name="Bluhm B."/>
            <person name="Cannon C."/>
            <person name="Castanera R."/>
            <person name="Culley D."/>
            <person name="Daum C."/>
            <person name="Ezra D."/>
            <person name="Gonzalez J."/>
            <person name="Henrissat B."/>
            <person name="Kuo A."/>
            <person name="Liang C."/>
            <person name="Lipzen A."/>
            <person name="Lutzoni F."/>
            <person name="Magnuson J."/>
            <person name="Mondo S."/>
            <person name="Nolan M."/>
            <person name="Ohm R."/>
            <person name="Pangilinan J."/>
            <person name="Park H.-J."/>
            <person name="Ramirez L."/>
            <person name="Alfaro M."/>
            <person name="Sun H."/>
            <person name="Tritt A."/>
            <person name="Yoshinaga Y."/>
            <person name="Zwiers L.-H."/>
            <person name="Turgeon B."/>
            <person name="Goodwin S."/>
            <person name="Spatafora J."/>
            <person name="Crous P."/>
            <person name="Grigoriev I."/>
        </authorList>
    </citation>
    <scope>NUCLEOTIDE SEQUENCE</scope>
    <source>
        <strain evidence="6">CBS 123094</strain>
    </source>
</reference>
<evidence type="ECO:0000259" key="5">
    <source>
        <dbReference type="PROSITE" id="PS50089"/>
    </source>
</evidence>
<keyword evidence="4" id="KW-0862">Zinc</keyword>
<keyword evidence="7" id="KW-1185">Reference proteome</keyword>
<dbReference type="Proteomes" id="UP000799779">
    <property type="component" value="Unassembled WGS sequence"/>
</dbReference>
<evidence type="ECO:0000256" key="4">
    <source>
        <dbReference type="PROSITE-ProRule" id="PRU00175"/>
    </source>
</evidence>
<keyword evidence="4" id="KW-0863">Zinc-finger</keyword>
<dbReference type="GO" id="GO:0031145">
    <property type="term" value="P:anaphase-promoting complex-dependent catabolic process"/>
    <property type="evidence" value="ECO:0007669"/>
    <property type="project" value="InterPro"/>
</dbReference>
<protein>
    <recommendedName>
        <fullName evidence="1">Anaphase-promoting complex subunit 11</fullName>
    </recommendedName>
</protein>
<dbReference type="Pfam" id="PF12861">
    <property type="entry name" value="zf-ANAPC11"/>
    <property type="match status" value="1"/>
</dbReference>
<name>A0A6A5WMK2_9PLEO</name>
<dbReference type="SMART" id="SM00184">
    <property type="entry name" value="RING"/>
    <property type="match status" value="1"/>
</dbReference>
<dbReference type="GO" id="GO:0061630">
    <property type="term" value="F:ubiquitin protein ligase activity"/>
    <property type="evidence" value="ECO:0007669"/>
    <property type="project" value="InterPro"/>
</dbReference>
<dbReference type="GO" id="GO:0097602">
    <property type="term" value="F:cullin family protein binding"/>
    <property type="evidence" value="ECO:0007669"/>
    <property type="project" value="InterPro"/>
</dbReference>
<dbReference type="InterPro" id="IPR001841">
    <property type="entry name" value="Znf_RING"/>
</dbReference>
<dbReference type="SUPFAM" id="SSF57850">
    <property type="entry name" value="RING/U-box"/>
    <property type="match status" value="1"/>
</dbReference>
<evidence type="ECO:0000256" key="2">
    <source>
        <dbReference type="ARBA" id="ARBA00022618"/>
    </source>
</evidence>
<keyword evidence="3" id="KW-0131">Cell cycle</keyword>
<evidence type="ECO:0000256" key="1">
    <source>
        <dbReference type="ARBA" id="ARBA00013928"/>
    </source>
</evidence>
<dbReference type="GO" id="GO:0051301">
    <property type="term" value="P:cell division"/>
    <property type="evidence" value="ECO:0007669"/>
    <property type="project" value="UniProtKB-KW"/>
</dbReference>
<feature type="domain" description="RING-type" evidence="5">
    <location>
        <begin position="24"/>
        <end position="106"/>
    </location>
</feature>
<dbReference type="GO" id="GO:0005680">
    <property type="term" value="C:anaphase-promoting complex"/>
    <property type="evidence" value="ECO:0007669"/>
    <property type="project" value="InterPro"/>
</dbReference>
<dbReference type="Gene3D" id="3.30.40.10">
    <property type="entry name" value="Zinc/RING finger domain, C3HC4 (zinc finger)"/>
    <property type="match status" value="1"/>
</dbReference>
<evidence type="ECO:0000313" key="6">
    <source>
        <dbReference type="EMBL" id="KAF2002114.1"/>
    </source>
</evidence>
<evidence type="ECO:0000313" key="7">
    <source>
        <dbReference type="Proteomes" id="UP000799779"/>
    </source>
</evidence>
<dbReference type="EMBL" id="ML977579">
    <property type="protein sequence ID" value="KAF2002114.1"/>
    <property type="molecule type" value="Genomic_DNA"/>
</dbReference>
<keyword evidence="4" id="KW-0479">Metal-binding</keyword>
<evidence type="ECO:0000256" key="3">
    <source>
        <dbReference type="ARBA" id="ARBA00022776"/>
    </source>
</evidence>
<dbReference type="PROSITE" id="PS50089">
    <property type="entry name" value="ZF_RING_2"/>
    <property type="match status" value="1"/>
</dbReference>
<organism evidence="6 7">
    <name type="scientific">Amniculicola lignicola CBS 123094</name>
    <dbReference type="NCBI Taxonomy" id="1392246"/>
    <lineage>
        <taxon>Eukaryota</taxon>
        <taxon>Fungi</taxon>
        <taxon>Dikarya</taxon>
        <taxon>Ascomycota</taxon>
        <taxon>Pezizomycotina</taxon>
        <taxon>Dothideomycetes</taxon>
        <taxon>Pleosporomycetidae</taxon>
        <taxon>Pleosporales</taxon>
        <taxon>Amniculicolaceae</taxon>
        <taxon>Amniculicola</taxon>
    </lineage>
</organism>
<dbReference type="InterPro" id="IPR013083">
    <property type="entry name" value="Znf_RING/FYVE/PHD"/>
</dbReference>
<accession>A0A6A5WMK2</accession>
<dbReference type="AlphaFoldDB" id="A0A6A5WMK2"/>
<keyword evidence="3" id="KW-0498">Mitosis</keyword>
<gene>
    <name evidence="6" type="ORF">P154DRAFT_574428</name>
</gene>
<sequence>MDAFLDTGVEVLADDHFATTSTVCPICKEASVLANQVPEPEIPYVHEDGLIYTPVPLDDHLDSTIMHPTDMVVKILLCGHIYHAYCLSTWLRSLESSRPGTCPMDRRVLYGALSDNRLEDLGDLDLDDEDVYSDAGSGPHFEAVLTLPDDFSEDWAAGRTYVLATIPISEDWLAIQFRQNGEHILAYLTRDIALAVPAIAAWIEENPELQEEQEPTEPPENFLPFFPDEFMSVLDNPFIEIWRVCLLPHNMLWVSWTEHGYRYAVIEEWDIAMRFAAVESWMNDLEDRPEEIMRIGQAEEGQRMSGVFEELLATPGDNHFAATETLCLICKETTAEPPGMDASNANNKVSESDTPSPQTVVKLTLCGYIYPSPVSQAGSPWSLATFRGPHDNLGDLESWVADGRAADVEMECLETGRVVVAWKDGEKELSSVDAGSACEEGCVLWVEDGGVEWGVETRGAIALMEEDKEQPYYSKSS</sequence>